<gene>
    <name evidence="1" type="ORF">P13BB106kb_p079</name>
</gene>
<dbReference type="EMBL" id="MF979564">
    <property type="protein sequence ID" value="ATS94063.1"/>
    <property type="molecule type" value="Genomic_DNA"/>
</dbReference>
<name>A0A2D2W763_9CAUD</name>
<keyword evidence="2" id="KW-1185">Reference proteome</keyword>
<evidence type="ECO:0000313" key="2">
    <source>
        <dbReference type="Proteomes" id="UP000240663"/>
    </source>
</evidence>
<evidence type="ECO:0000313" key="1">
    <source>
        <dbReference type="EMBL" id="ATS94063.1"/>
    </source>
</evidence>
<dbReference type="Proteomes" id="UP000240663">
    <property type="component" value="Segment"/>
</dbReference>
<sequence>MTLPKYLVVHSSGYSLGVAEYNDALFAILGCRDIYANHSYPSVVADFFENTSSEYYVWSMDGFLGWEDKEVTDTLEQQLKYIEENFKVFILWTDEEGHNGEYENITKMFYKSARELVTECL</sequence>
<reference evidence="1 2" key="1">
    <citation type="submission" date="2017-09" db="EMBL/GenBank/DDBJ databases">
        <title>Complete genome sequence of bacteriophage (DU_PP_V) infecting Pectobacterium spp.</title>
        <authorList>
            <person name="Park T.-H."/>
        </authorList>
    </citation>
    <scope>NUCLEOTIDE SEQUENCE [LARGE SCALE GENOMIC DNA]</scope>
</reference>
<protein>
    <submittedName>
        <fullName evidence="1">Uncharacterized protein</fullName>
    </submittedName>
</protein>
<organism evidence="1 2">
    <name type="scientific">Pectobacterium phage DU_PP_V</name>
    <dbReference type="NCBI Taxonomy" id="2041492"/>
    <lineage>
        <taxon>Viruses</taxon>
        <taxon>Duplodnaviria</taxon>
        <taxon>Heunggongvirae</taxon>
        <taxon>Uroviricota</taxon>
        <taxon>Caudoviricetes</taxon>
        <taxon>Demerecviridae</taxon>
        <taxon>Mccorquodalevirinae</taxon>
        <taxon>Hongcheonvirus</taxon>
        <taxon>Hongcheonvirus DUPPV</taxon>
    </lineage>
</organism>
<accession>A0A2D2W763</accession>
<proteinExistence type="predicted"/>